<feature type="transmembrane region" description="Helical" evidence="1">
    <location>
        <begin position="34"/>
        <end position="52"/>
    </location>
</feature>
<organism evidence="2 3">
    <name type="scientific">Gigaspora margarita</name>
    <dbReference type="NCBI Taxonomy" id="4874"/>
    <lineage>
        <taxon>Eukaryota</taxon>
        <taxon>Fungi</taxon>
        <taxon>Fungi incertae sedis</taxon>
        <taxon>Mucoromycota</taxon>
        <taxon>Glomeromycotina</taxon>
        <taxon>Glomeromycetes</taxon>
        <taxon>Diversisporales</taxon>
        <taxon>Gigasporaceae</taxon>
        <taxon>Gigaspora</taxon>
    </lineage>
</organism>
<keyword evidence="3" id="KW-1185">Reference proteome</keyword>
<keyword evidence="1" id="KW-0472">Membrane</keyword>
<accession>A0ABM8W5A3</accession>
<comment type="caution">
    <text evidence="2">The sequence shown here is derived from an EMBL/GenBank/DDBJ whole genome shotgun (WGS) entry which is preliminary data.</text>
</comment>
<feature type="transmembrane region" description="Helical" evidence="1">
    <location>
        <begin position="182"/>
        <end position="203"/>
    </location>
</feature>
<feature type="transmembrane region" description="Helical" evidence="1">
    <location>
        <begin position="58"/>
        <end position="78"/>
    </location>
</feature>
<name>A0ABM8W5A3_GIGMA</name>
<keyword evidence="1" id="KW-0812">Transmembrane</keyword>
<feature type="transmembrane region" description="Helical" evidence="1">
    <location>
        <begin position="85"/>
        <end position="103"/>
    </location>
</feature>
<protein>
    <submittedName>
        <fullName evidence="2">12008_t:CDS:1</fullName>
    </submittedName>
</protein>
<feature type="transmembrane region" description="Helical" evidence="1">
    <location>
        <begin position="215"/>
        <end position="235"/>
    </location>
</feature>
<dbReference type="EMBL" id="CAJVQB010001273">
    <property type="protein sequence ID" value="CAG8528730.1"/>
    <property type="molecule type" value="Genomic_DNA"/>
</dbReference>
<feature type="transmembrane region" description="Helical" evidence="1">
    <location>
        <begin position="115"/>
        <end position="132"/>
    </location>
</feature>
<dbReference type="Proteomes" id="UP000789901">
    <property type="component" value="Unassembled WGS sequence"/>
</dbReference>
<evidence type="ECO:0000313" key="2">
    <source>
        <dbReference type="EMBL" id="CAG8528730.1"/>
    </source>
</evidence>
<reference evidence="2 3" key="1">
    <citation type="submission" date="2021-06" db="EMBL/GenBank/DDBJ databases">
        <authorList>
            <person name="Kallberg Y."/>
            <person name="Tangrot J."/>
            <person name="Rosling A."/>
        </authorList>
    </citation>
    <scope>NUCLEOTIDE SEQUENCE [LARGE SCALE GENOMIC DNA]</scope>
    <source>
        <strain evidence="2 3">120-4 pot B 10/14</strain>
    </source>
</reference>
<evidence type="ECO:0000313" key="3">
    <source>
        <dbReference type="Proteomes" id="UP000789901"/>
    </source>
</evidence>
<sequence>MSYLEESNRTDNEMIQPPSIETTQKNKAKMMLQLLLMMFIDVGLPILLYFVLSKYLSTILALIISGVPPAISVIVTFILRRQVNVIGLLVLIGFVVGIILSVIQGDPKLFLLRESFITGAIGLAFIITLIPIKVESFEMRPLVYYNAKNLGMANLKGLTEDEPIPERWERYWKSYPRFRQTFIVLTAVWGFGLLLEVPVRVIIIYRTATIDEAVYIGNIFLYSWLGCLVLFTITYSKHRQKEGEKLLKEQEEAAASAAIKD</sequence>
<evidence type="ECO:0000256" key="1">
    <source>
        <dbReference type="SAM" id="Phobius"/>
    </source>
</evidence>
<proteinExistence type="predicted"/>
<keyword evidence="1" id="KW-1133">Transmembrane helix</keyword>
<dbReference type="NCBIfam" id="NF041646">
    <property type="entry name" value="VC0807_fam"/>
    <property type="match status" value="1"/>
</dbReference>
<gene>
    <name evidence="2" type="ORF">GMARGA_LOCUS3516</name>
</gene>